<dbReference type="EMBL" id="CAJJDN010000068">
    <property type="protein sequence ID" value="CAD8097485.1"/>
    <property type="molecule type" value="Genomic_DNA"/>
</dbReference>
<comment type="caution">
    <text evidence="3">The sequence shown here is derived from an EMBL/GenBank/DDBJ whole genome shotgun (WGS) entry which is preliminary data.</text>
</comment>
<keyword evidence="4" id="KW-1185">Reference proteome</keyword>
<reference evidence="3" key="1">
    <citation type="submission" date="2021-01" db="EMBL/GenBank/DDBJ databases">
        <authorList>
            <consortium name="Genoscope - CEA"/>
            <person name="William W."/>
        </authorList>
    </citation>
    <scope>NUCLEOTIDE SEQUENCE</scope>
</reference>
<accession>A0A8S1P3S4</accession>
<sequence length="1739" mass="201907">MILLSLVISIVIGCNLINESESINLENGKTQALCFKVNKNLPTIFQLVKYEDEGSKKKKKKGKSKIDEEEEDENIIIYEDVSLGKCKLKQQQRICYFEKGKDRLEIDLKCTKGPCKFNVVAMQEEEKQLQIGKQQRTKLKLLKIEQNSNYRVVYSIKCNQCVMKIVDADLQFYGEQATIMESDTKFIAVFYDGIKSETIMILIGEQEFEIQKYEYVIQQKINVNQIMVDAVEKSKKNEYIIEGEKVIQLKSYKNDLIKIKVRNEEGDIIIDQIIDTKKHDNYNLLWNDYFRSLEISTTFKACYQIEVREKSDWIAIEDNNLAMGLQKGIVNYKLKLLQIEDSHFVVSVDSIEDISVQVKPCNGSKCKAIEKIKNGESYQSVEQNCENPDNENYCWFVIAVESQGLYSLNIHNNHEAKIITENQLINSELDEEEKHHFRFNLVNSKNYSSVIFRVTSENVQILVSRSSKCQLVNWKCYEYSGTSEQPISLRDSQLKDGKYSITIEAIQLVQYGFVIETHSKDKINLINIKKGQIYKSSVNSNQKIQCFKYESDKKGFLTLLVHGPNQKLVSYANIDIDTDDEIPTKTDKDIITGNSALQLETNKFIACVELQVQNNQDVSSEILYNDIKFSLILYDAQSVINLEFNSAYYGQVAFAEQQRFSFLSQYDEDVVYITKNILSSGDVNKDLQLYIGNMLYENLDEYEYKFFDDEVSTFILSSDKMKKLCDVKEDKSVSFEHDRISHLCEIFIVVKSISKSPIRFTLTIHKQDLAIQLTDGLQQSYNLQHIEEFMHFYYQPNSKSIDINLFASTFYGKFVLHLNIWKLNKISHKSDWPFIDKADDSDISSGSTNQIHRSIKSTALDQCWPDCVLLISVQRVSDPQIGENTFNDQFHIMINQGMQDVIEGQKYEVSIKSKETIYFTFKNLQKFRDDAYLTFSLLQLMGNGNLAITVNGGDKFEYPSLYGSYDFHSDGSYLQLSKDKLNEKLKEKQISIQDAYLIISISQSQSYYDQSLQSIRLEFTISYMNMDYIQIMHSQPNTIHTKYQQPTVIQFYNYLHQDIFFKLHKFFGYGSMAVFICNQQSNIAECVKDSNEAEFKYLDKVFAAGNENSQILISSNDKTKFCIYCTYIIKIESLDKELQGQLTVVLENDFVRLPAGVQYSDYVEKKSSSQFSIIFSQDSKIEIFIQIFTGDPIVQYSFRQDDLNKSKLIKAQSNDTYIHITIPSQKLMDEIVDVTSVQSNKNKKKEEEIGLLPSHFIHDELFIKVSTQSKESCNYTIYYTSDLINGKLQDGRIHLAFIEQNLTFLYENYNEQITVINMSPLNLTSLEDVEIKVFYISKQQFGDYHYEEYKEVQIKTRLIHPLSSSYELPKDNGIYEIILINKKYVENGGTKNPTQFIEISASTNDIRILPIQRHHSGYIQPSEYDFYETYSPSKGYLVTELYSCSSDINFSFSSQNISAFIDENYDQSIQIPEKDYYVETIQVDKGTLWIAIKGISTTPAYYHITNHFYSKRKDIPFGKIKAGNDGNIKWHLDKQKYDSIQIEFEHAICNECNLDGVQINYQIFIAQDEKKLQMLGYCGNEQFENHKANDEKIFQKSLQSYRLADHNGSIVYEIEFPNLQTFEYASVGVVATVDNFMNSTTQMKIFYKTIQVPVPNYFAKFLNHNRTFFTFLIIGMIFLISLLTLWLCYYIKRYRNTKNKLDFQLEQGAKIIASSKLPQNDDAAFQNDFKMKYQTFEED</sequence>
<evidence type="ECO:0000256" key="1">
    <source>
        <dbReference type="SAM" id="Phobius"/>
    </source>
</evidence>
<feature type="signal peptide" evidence="2">
    <location>
        <begin position="1"/>
        <end position="22"/>
    </location>
</feature>
<organism evidence="3 4">
    <name type="scientific">Paramecium sonneborni</name>
    <dbReference type="NCBI Taxonomy" id="65129"/>
    <lineage>
        <taxon>Eukaryota</taxon>
        <taxon>Sar</taxon>
        <taxon>Alveolata</taxon>
        <taxon>Ciliophora</taxon>
        <taxon>Intramacronucleata</taxon>
        <taxon>Oligohymenophorea</taxon>
        <taxon>Peniculida</taxon>
        <taxon>Parameciidae</taxon>
        <taxon>Paramecium</taxon>
    </lineage>
</organism>
<proteinExistence type="predicted"/>
<name>A0A8S1P3S4_9CILI</name>
<evidence type="ECO:0008006" key="5">
    <source>
        <dbReference type="Google" id="ProtNLM"/>
    </source>
</evidence>
<feature type="chain" id="PRO_5035725295" description="Transmembrane protein" evidence="2">
    <location>
        <begin position="23"/>
        <end position="1739"/>
    </location>
</feature>
<protein>
    <recommendedName>
        <fullName evidence="5">Transmembrane protein</fullName>
    </recommendedName>
</protein>
<keyword evidence="1" id="KW-0812">Transmembrane</keyword>
<keyword evidence="2" id="KW-0732">Signal</keyword>
<keyword evidence="1" id="KW-0472">Membrane</keyword>
<evidence type="ECO:0000313" key="4">
    <source>
        <dbReference type="Proteomes" id="UP000692954"/>
    </source>
</evidence>
<gene>
    <name evidence="3" type="ORF">PSON_ATCC_30995.1.T0680172</name>
</gene>
<evidence type="ECO:0000313" key="3">
    <source>
        <dbReference type="EMBL" id="CAD8097485.1"/>
    </source>
</evidence>
<feature type="transmembrane region" description="Helical" evidence="1">
    <location>
        <begin position="1668"/>
        <end position="1691"/>
    </location>
</feature>
<keyword evidence="1" id="KW-1133">Transmembrane helix</keyword>
<evidence type="ECO:0000256" key="2">
    <source>
        <dbReference type="SAM" id="SignalP"/>
    </source>
</evidence>
<dbReference type="OrthoDB" id="299308at2759"/>
<dbReference type="Proteomes" id="UP000692954">
    <property type="component" value="Unassembled WGS sequence"/>
</dbReference>